<organism evidence="2 3">
    <name type="scientific">Colletotrichum sublineola</name>
    <name type="common">Sorghum anthracnose fungus</name>
    <dbReference type="NCBI Taxonomy" id="1173701"/>
    <lineage>
        <taxon>Eukaryota</taxon>
        <taxon>Fungi</taxon>
        <taxon>Dikarya</taxon>
        <taxon>Ascomycota</taxon>
        <taxon>Pezizomycotina</taxon>
        <taxon>Sordariomycetes</taxon>
        <taxon>Hypocreomycetidae</taxon>
        <taxon>Glomerellales</taxon>
        <taxon>Glomerellaceae</taxon>
        <taxon>Colletotrichum</taxon>
        <taxon>Colletotrichum graminicola species complex</taxon>
    </lineage>
</organism>
<evidence type="ECO:0000259" key="1">
    <source>
        <dbReference type="Pfam" id="PF06985"/>
    </source>
</evidence>
<protein>
    <recommendedName>
        <fullName evidence="1">Heterokaryon incompatibility domain-containing protein</fullName>
    </recommendedName>
</protein>
<dbReference type="HOGENOM" id="CLU_002639_3_1_1"/>
<dbReference type="Pfam" id="PF06985">
    <property type="entry name" value="HET"/>
    <property type="match status" value="1"/>
</dbReference>
<dbReference type="PANTHER" id="PTHR33112:SF15">
    <property type="entry name" value="HETEROKARYON INCOMPATIBILITY DOMAIN-CONTAINING PROTEIN"/>
    <property type="match status" value="1"/>
</dbReference>
<dbReference type="OrthoDB" id="5241608at2759"/>
<name>A0A066X5E4_COLSU</name>
<comment type="caution">
    <text evidence="2">The sequence shown here is derived from an EMBL/GenBank/DDBJ whole genome shotgun (WGS) entry which is preliminary data.</text>
</comment>
<dbReference type="STRING" id="1173701.A0A066X5E4"/>
<feature type="domain" description="Heterokaryon incompatibility" evidence="1">
    <location>
        <begin position="182"/>
        <end position="332"/>
    </location>
</feature>
<dbReference type="EMBL" id="JMSE01001437">
    <property type="protein sequence ID" value="KDN61200.1"/>
    <property type="molecule type" value="Genomic_DNA"/>
</dbReference>
<dbReference type="InterPro" id="IPR010730">
    <property type="entry name" value="HET"/>
</dbReference>
<evidence type="ECO:0000313" key="3">
    <source>
        <dbReference type="Proteomes" id="UP000027238"/>
    </source>
</evidence>
<sequence>MWSDNALTDSCHLCTLLFYAAAGPHHQSFIEDYTAASYEIWAEGLGKKTKSEFGGFIDRNEGNYKYLALVETLTSESPKFQYRKQLEESIGDATITAETIYRVLQWIEECSKNHGACQHYQTLAGTEYDLPLRLIDVDPEGDYLKDEIWKVDINLLSCEEATRACVRSSEEITSSSLNDVKYLTLSHRWGDAVSTELTWANIDEFRKQIPISILSNTFKDAILITRCLGFRYLWMDSVCINQDDPVEKASEISRMHSIYKSSQLNLSATVGETGLIFPRNPLSVLPVLRKKNTTKFHAFKPAVEEYLMVSAGPWETFVDLGPLNDRAWVLQERLLAPRVLHCCYNMVYWESPCMRACEADRFGQMNHGMVTNSVDHRFNIKGDLAMASTDPGFVQGRSPLLSMDRFLPFYLIVRSHYFLRKLTYPCDRLPAISGIARWFMTRLGLPPESYLAGLWQETLPGCLLWHFFKPPKGKAVRDLEAGPSWSWASVIASSQLDTDLAAEKLSDVYRLFQTIRPIIVPRNGDRFAQLETAILQLHVSVLPIERGWRNGAPHLRLNWRGISLVSDTACA</sequence>
<dbReference type="PANTHER" id="PTHR33112">
    <property type="entry name" value="DOMAIN PROTEIN, PUTATIVE-RELATED"/>
    <property type="match status" value="1"/>
</dbReference>
<dbReference type="eggNOG" id="ENOG502S8TM">
    <property type="taxonomic scope" value="Eukaryota"/>
</dbReference>
<keyword evidence="3" id="KW-1185">Reference proteome</keyword>
<dbReference type="OMA" id="ELTWANI"/>
<dbReference type="AlphaFoldDB" id="A0A066X5E4"/>
<gene>
    <name evidence="2" type="ORF">CSUB01_11152</name>
</gene>
<evidence type="ECO:0000313" key="2">
    <source>
        <dbReference type="EMBL" id="KDN61200.1"/>
    </source>
</evidence>
<proteinExistence type="predicted"/>
<dbReference type="Proteomes" id="UP000027238">
    <property type="component" value="Unassembled WGS sequence"/>
</dbReference>
<accession>A0A066X5E4</accession>
<reference evidence="3" key="1">
    <citation type="journal article" date="2014" name="Genome Announc.">
        <title>Draft genome sequence of Colletotrichum sublineola, a destructive pathogen of cultivated sorghum.</title>
        <authorList>
            <person name="Baroncelli R."/>
            <person name="Sanz-Martin J.M."/>
            <person name="Rech G.E."/>
            <person name="Sukno S.A."/>
            <person name="Thon M.R."/>
        </authorList>
    </citation>
    <scope>NUCLEOTIDE SEQUENCE [LARGE SCALE GENOMIC DNA]</scope>
    <source>
        <strain evidence="3">TX430BB</strain>
    </source>
</reference>